<comment type="caution">
    <text evidence="3">The sequence shown here is derived from an EMBL/GenBank/DDBJ whole genome shotgun (WGS) entry which is preliminary data.</text>
</comment>
<proteinExistence type="predicted"/>
<accession>A0A8S3RU21</accession>
<evidence type="ECO:0000256" key="1">
    <source>
        <dbReference type="SAM" id="Phobius"/>
    </source>
</evidence>
<dbReference type="Proteomes" id="UP000683360">
    <property type="component" value="Unassembled WGS sequence"/>
</dbReference>
<evidence type="ECO:0000313" key="4">
    <source>
        <dbReference type="Proteomes" id="UP000683360"/>
    </source>
</evidence>
<reference evidence="3" key="1">
    <citation type="submission" date="2021-03" db="EMBL/GenBank/DDBJ databases">
        <authorList>
            <person name="Bekaert M."/>
        </authorList>
    </citation>
    <scope>NUCLEOTIDE SEQUENCE</scope>
</reference>
<feature type="domain" description="Chitin-binding type-2" evidence="2">
    <location>
        <begin position="598"/>
        <end position="659"/>
    </location>
</feature>
<dbReference type="Gene3D" id="2.170.140.10">
    <property type="entry name" value="Chitin binding domain"/>
    <property type="match status" value="1"/>
</dbReference>
<dbReference type="EMBL" id="CAJPWZ010001217">
    <property type="protein sequence ID" value="CAG2209888.1"/>
    <property type="molecule type" value="Genomic_DNA"/>
</dbReference>
<feature type="domain" description="Chitin-binding type-2" evidence="2">
    <location>
        <begin position="412"/>
        <end position="471"/>
    </location>
</feature>
<organism evidence="3 4">
    <name type="scientific">Mytilus edulis</name>
    <name type="common">Blue mussel</name>
    <dbReference type="NCBI Taxonomy" id="6550"/>
    <lineage>
        <taxon>Eukaryota</taxon>
        <taxon>Metazoa</taxon>
        <taxon>Spiralia</taxon>
        <taxon>Lophotrochozoa</taxon>
        <taxon>Mollusca</taxon>
        <taxon>Bivalvia</taxon>
        <taxon>Autobranchia</taxon>
        <taxon>Pteriomorphia</taxon>
        <taxon>Mytilida</taxon>
        <taxon>Mytiloidea</taxon>
        <taxon>Mytilidae</taxon>
        <taxon>Mytilinae</taxon>
        <taxon>Mytilus</taxon>
    </lineage>
</organism>
<dbReference type="SUPFAM" id="SSF57625">
    <property type="entry name" value="Invertebrate chitin-binding proteins"/>
    <property type="match status" value="1"/>
</dbReference>
<keyword evidence="1" id="KW-0812">Transmembrane</keyword>
<dbReference type="AlphaFoldDB" id="A0A8S3RU21"/>
<sequence length="730" mass="81401">MEFPYEKISFDKRSIVGFGNNSTLMMSLPPGIFEDDSYSMDIYSLAMGMNRRSSSNQGNCDYLSVQGSVRSNSQIDKVSYELPDSKGGKYIIYKGERRHNNRNQGELTDVDDIRIYSEIGESTLFRKTDQTDFDQREYVEEPVNSHKKEKHKKLKYSPCSPCRIIVLITITVILLSAFGSGVYFFIQRNLSEDDKLTYLTETITTKTMDTSTTVPHDGTISLPTETSTAMTTMDRTSTVPVSHPSTLVTITSGKASTETFTNPASSFTTFTDEEITSTKEISSSQASSLTTQSYCSPTGNAILQLSPDQIANLGTYRSWFLHSCEADIGYPAGDLSIEIMKSGDLEFRTLDVTIESSQDNKTSCEIHRKIEFGILFTSDMEKAIIRCKVMNTFFQDSSAFYSNNETILLIPGDACKDNTVSQSHRVHPSNCHYYIECQNKVPYGRACHTNPLFGIYTVEVCSNCNDVTCPATNDSCANAITLQKKTVNMTVHADQIVGLTSPRISNLHTCTGNIGNPPENIEVEIRLAGDSNYQRIYPSYTTKTDSTVNCGITRVLKFWIDFTTAMYNATIRCKLTNDLNPDDSPAYSNPEMLYLVSDDFCYQNYNFTTTNKYHHPTTCHRFVTCVGNEPYVNACPSSLCFSLEKDYCDHCPTVETCHRSNAVRVYKRTSADQQIEASNILYGLRPSDGRKKAKPSAAAGAPVSSASVECSTDESDKKTVTCNFSFNFSL</sequence>
<feature type="transmembrane region" description="Helical" evidence="1">
    <location>
        <begin position="164"/>
        <end position="186"/>
    </location>
</feature>
<dbReference type="GO" id="GO:0008061">
    <property type="term" value="F:chitin binding"/>
    <property type="evidence" value="ECO:0007669"/>
    <property type="project" value="InterPro"/>
</dbReference>
<keyword evidence="1" id="KW-1133">Transmembrane helix</keyword>
<dbReference type="InterPro" id="IPR002557">
    <property type="entry name" value="Chitin-bd_dom"/>
</dbReference>
<dbReference type="OrthoDB" id="6100717at2759"/>
<gene>
    <name evidence="3" type="ORF">MEDL_24006</name>
</gene>
<evidence type="ECO:0000313" key="3">
    <source>
        <dbReference type="EMBL" id="CAG2209888.1"/>
    </source>
</evidence>
<name>A0A8S3RU21_MYTED</name>
<dbReference type="Pfam" id="PF01607">
    <property type="entry name" value="CBM_14"/>
    <property type="match status" value="1"/>
</dbReference>
<keyword evidence="4" id="KW-1185">Reference proteome</keyword>
<keyword evidence="1" id="KW-0472">Membrane</keyword>
<dbReference type="GO" id="GO:0005576">
    <property type="term" value="C:extracellular region"/>
    <property type="evidence" value="ECO:0007669"/>
    <property type="project" value="InterPro"/>
</dbReference>
<dbReference type="InterPro" id="IPR036508">
    <property type="entry name" value="Chitin-bd_dom_sf"/>
</dbReference>
<evidence type="ECO:0000259" key="2">
    <source>
        <dbReference type="PROSITE" id="PS50940"/>
    </source>
</evidence>
<dbReference type="PROSITE" id="PS50940">
    <property type="entry name" value="CHIT_BIND_II"/>
    <property type="match status" value="2"/>
</dbReference>
<protein>
    <recommendedName>
        <fullName evidence="2">Chitin-binding type-2 domain-containing protein</fullName>
    </recommendedName>
</protein>